<feature type="region of interest" description="Disordered" evidence="1">
    <location>
        <begin position="340"/>
        <end position="360"/>
    </location>
</feature>
<dbReference type="GeneID" id="107018097"/>
<reference evidence="3" key="2">
    <citation type="submission" date="2025-08" db="UniProtKB">
        <authorList>
            <consortium name="RefSeq"/>
        </authorList>
    </citation>
    <scope>IDENTIFICATION</scope>
</reference>
<name>A0ABM1GP89_SOLPN</name>
<accession>A0ABM1GP89</accession>
<organism evidence="2 3">
    <name type="scientific">Solanum pennellii</name>
    <name type="common">Tomato</name>
    <name type="synonym">Lycopersicon pennellii</name>
    <dbReference type="NCBI Taxonomy" id="28526"/>
    <lineage>
        <taxon>Eukaryota</taxon>
        <taxon>Viridiplantae</taxon>
        <taxon>Streptophyta</taxon>
        <taxon>Embryophyta</taxon>
        <taxon>Tracheophyta</taxon>
        <taxon>Spermatophyta</taxon>
        <taxon>Magnoliopsida</taxon>
        <taxon>eudicotyledons</taxon>
        <taxon>Gunneridae</taxon>
        <taxon>Pentapetalae</taxon>
        <taxon>asterids</taxon>
        <taxon>lamiids</taxon>
        <taxon>Solanales</taxon>
        <taxon>Solanaceae</taxon>
        <taxon>Solanoideae</taxon>
        <taxon>Solaneae</taxon>
        <taxon>Solanum</taxon>
        <taxon>Solanum subgen. Lycopersicon</taxon>
    </lineage>
</organism>
<dbReference type="RefSeq" id="XP_015073964.1">
    <property type="nucleotide sequence ID" value="XM_015218478.2"/>
</dbReference>
<evidence type="ECO:0000313" key="2">
    <source>
        <dbReference type="Proteomes" id="UP000694930"/>
    </source>
</evidence>
<evidence type="ECO:0000256" key="1">
    <source>
        <dbReference type="SAM" id="MobiDB-lite"/>
    </source>
</evidence>
<reference evidence="2" key="1">
    <citation type="journal article" date="2014" name="Nat. Genet.">
        <title>The genome of the stress-tolerant wild tomato species Solanum pennellii.</title>
        <authorList>
            <person name="Bolger A."/>
            <person name="Scossa F."/>
            <person name="Bolger M.E."/>
            <person name="Lanz C."/>
            <person name="Maumus F."/>
            <person name="Tohge T."/>
            <person name="Quesneville H."/>
            <person name="Alseekh S."/>
            <person name="Sorensen I."/>
            <person name="Lichtenstein G."/>
            <person name="Fich E.A."/>
            <person name="Conte M."/>
            <person name="Keller H."/>
            <person name="Schneeberger K."/>
            <person name="Schwacke R."/>
            <person name="Ofner I."/>
            <person name="Vrebalov J."/>
            <person name="Xu Y."/>
            <person name="Osorio S."/>
            <person name="Aflitos S.A."/>
            <person name="Schijlen E."/>
            <person name="Jimenez-Gomez J.M."/>
            <person name="Ryngajllo M."/>
            <person name="Kimura S."/>
            <person name="Kumar R."/>
            <person name="Koenig D."/>
            <person name="Headland L.R."/>
            <person name="Maloof J.N."/>
            <person name="Sinha N."/>
            <person name="van Ham R.C."/>
            <person name="Lankhorst R.K."/>
            <person name="Mao L."/>
            <person name="Vogel A."/>
            <person name="Arsova B."/>
            <person name="Panstruga R."/>
            <person name="Fei Z."/>
            <person name="Rose J.K."/>
            <person name="Zamir D."/>
            <person name="Carrari F."/>
            <person name="Giovannoni J.J."/>
            <person name="Weigel D."/>
            <person name="Usadel B."/>
            <person name="Fernie A.R."/>
        </authorList>
    </citation>
    <scope>NUCLEOTIDE SEQUENCE [LARGE SCALE GENOMIC DNA]</scope>
    <source>
        <strain evidence="2">cv. LA0716</strain>
    </source>
</reference>
<dbReference type="Proteomes" id="UP000694930">
    <property type="component" value="Chromosome 4"/>
</dbReference>
<protein>
    <submittedName>
        <fullName evidence="3">Uncharacterized protein LOC107018097</fullName>
    </submittedName>
</protein>
<feature type="compositionally biased region" description="Polar residues" evidence="1">
    <location>
        <begin position="201"/>
        <end position="219"/>
    </location>
</feature>
<proteinExistence type="predicted"/>
<dbReference type="PANTHER" id="PTHR34222">
    <property type="entry name" value="GAG_PRE-INTEGRS DOMAIN-CONTAINING PROTEIN"/>
    <property type="match status" value="1"/>
</dbReference>
<feature type="region of interest" description="Disordered" evidence="1">
    <location>
        <begin position="199"/>
        <end position="219"/>
    </location>
</feature>
<sequence length="360" mass="41103">MLINLRAKSKVCFVLGTCKKSDYKMELEEQWEKCSCFVLAWIMNTVSKELLSGIVYANDAATVWSDLKERFDKVNGSRIYQLHREICTIHQGNLTVSGYFTKLRLLWDEFDAFVPPPSCNCDKSRIYVDQQAYLRLFAFLMGLNDVFGQARSQIFIMNPLPNVSKAYAMIVADESQRMTASTQSRREMMEPTALYAGRGNFQRSNDTGRGNMQRNNIRSSELKKKNWDQICDYCKLQGHVKLDCFKLNGYPPDWKFKKKPENFNSGYDQNGTGQTQGMKANQVRVDQGIIQDDFAPICRKEEGQGVRSQEVSALASQPTFTQGQYQKILHMLDKEEVGTSGTNIAENMAGPLQWKGEGDW</sequence>
<gene>
    <name evidence="3" type="primary">LOC107018097</name>
</gene>
<evidence type="ECO:0000313" key="3">
    <source>
        <dbReference type="RefSeq" id="XP_015073964.1"/>
    </source>
</evidence>
<dbReference type="PANTHER" id="PTHR34222:SF97">
    <property type="entry name" value="CATALYTIC REGION, PUTATIVE-RELATED"/>
    <property type="match status" value="1"/>
</dbReference>
<keyword evidence="2" id="KW-1185">Reference proteome</keyword>